<dbReference type="EMBL" id="MU267651">
    <property type="protein sequence ID" value="KAH7912436.1"/>
    <property type="molecule type" value="Genomic_DNA"/>
</dbReference>
<name>A0ACB8AHL1_9AGAM</name>
<reference evidence="1" key="1">
    <citation type="journal article" date="2021" name="New Phytol.">
        <title>Evolutionary innovations through gain and loss of genes in the ectomycorrhizal Boletales.</title>
        <authorList>
            <person name="Wu G."/>
            <person name="Miyauchi S."/>
            <person name="Morin E."/>
            <person name="Kuo A."/>
            <person name="Drula E."/>
            <person name="Varga T."/>
            <person name="Kohler A."/>
            <person name="Feng B."/>
            <person name="Cao Y."/>
            <person name="Lipzen A."/>
            <person name="Daum C."/>
            <person name="Hundley H."/>
            <person name="Pangilinan J."/>
            <person name="Johnson J."/>
            <person name="Barry K."/>
            <person name="LaButti K."/>
            <person name="Ng V."/>
            <person name="Ahrendt S."/>
            <person name="Min B."/>
            <person name="Choi I.G."/>
            <person name="Park H."/>
            <person name="Plett J.M."/>
            <person name="Magnuson J."/>
            <person name="Spatafora J.W."/>
            <person name="Nagy L.G."/>
            <person name="Henrissat B."/>
            <person name="Grigoriev I.V."/>
            <person name="Yang Z.L."/>
            <person name="Xu J."/>
            <person name="Martin F.M."/>
        </authorList>
    </citation>
    <scope>NUCLEOTIDE SEQUENCE</scope>
    <source>
        <strain evidence="1">ATCC 28755</strain>
    </source>
</reference>
<keyword evidence="2" id="KW-1185">Reference proteome</keyword>
<protein>
    <submittedName>
        <fullName evidence="1">Uncharacterized protein</fullName>
    </submittedName>
</protein>
<evidence type="ECO:0000313" key="1">
    <source>
        <dbReference type="EMBL" id="KAH7912436.1"/>
    </source>
</evidence>
<evidence type="ECO:0000313" key="2">
    <source>
        <dbReference type="Proteomes" id="UP000790377"/>
    </source>
</evidence>
<organism evidence="1 2">
    <name type="scientific">Hygrophoropsis aurantiaca</name>
    <dbReference type="NCBI Taxonomy" id="72124"/>
    <lineage>
        <taxon>Eukaryota</taxon>
        <taxon>Fungi</taxon>
        <taxon>Dikarya</taxon>
        <taxon>Basidiomycota</taxon>
        <taxon>Agaricomycotina</taxon>
        <taxon>Agaricomycetes</taxon>
        <taxon>Agaricomycetidae</taxon>
        <taxon>Boletales</taxon>
        <taxon>Coniophorineae</taxon>
        <taxon>Hygrophoropsidaceae</taxon>
        <taxon>Hygrophoropsis</taxon>
    </lineage>
</organism>
<comment type="caution">
    <text evidence="1">The sequence shown here is derived from an EMBL/GenBank/DDBJ whole genome shotgun (WGS) entry which is preliminary data.</text>
</comment>
<proteinExistence type="predicted"/>
<sequence>MAPLANCLTSSALSESLLTKVRPDMHDDFNTKAQSLGNTNELFRKRQLLWFSFFHPVTSDRSKSKPRSAKHPRYHIDIPCSEFLVNDGQHMLYTRRLMRGHTMMVVSAQHPNPHLARVDTNSPVCSALPPISEGTSQASIDTRYPRSFQGSVFQASSPMKLEIRTQSQYLLMPSLIIRFRGCSRKIALCSMVPRVPASARPRVTRVILDSVNIAECMTFKSCAFRFAHARCVFRLRCQVPPLQCALKAVSQSTVSKEGQTALASVWVGQNLPIRI</sequence>
<accession>A0ACB8AHL1</accession>
<gene>
    <name evidence="1" type="ORF">BJ138DRAFT_788849</name>
</gene>
<dbReference type="Proteomes" id="UP000790377">
    <property type="component" value="Unassembled WGS sequence"/>
</dbReference>